<proteinExistence type="predicted"/>
<organism evidence="1">
    <name type="scientific">marine sediment metagenome</name>
    <dbReference type="NCBI Taxonomy" id="412755"/>
    <lineage>
        <taxon>unclassified sequences</taxon>
        <taxon>metagenomes</taxon>
        <taxon>ecological metagenomes</taxon>
    </lineage>
</organism>
<dbReference type="EMBL" id="LAZR01029002">
    <property type="protein sequence ID" value="KKL60875.1"/>
    <property type="molecule type" value="Genomic_DNA"/>
</dbReference>
<gene>
    <name evidence="1" type="ORF">LCGC14_2200950</name>
</gene>
<feature type="non-terminal residue" evidence="1">
    <location>
        <position position="625"/>
    </location>
</feature>
<protein>
    <recommendedName>
        <fullName evidence="2">LamG-like jellyroll fold domain-containing protein</fullName>
    </recommendedName>
</protein>
<sequence length="625" mass="68427">TVLSAETTQFSISFWIKKPTQWDSSSTPQETIISKENIQTTDTLIIKWTTDGALIQTVRAAQATPNTLISSKKTWAANTWFHIITVIDTIGNKHTMYVNGSITDGDEDTPTPGFGTWAAGTFKDFVINAVDSAAPSIFGNQTFDEIKIFYDKALTAEEVELLYSSETRVLADFGEAETMPDLNISTINGLEYSTHPIFGFGLDGNITIDFNVFQPNNGRLTIDLNNSASVVQGSGTVIIKDLNLTADICPDQDWDDEASACSYSWNYSEVTDGNYTILGLMNDADFTVFDAGDGNFEIANDINLIISVPINEETGAVIDTAISSFIVRINANGVLSVFDNQLDINGFLIPLGTDFVLVEIDTNTPLVFNSRTYSFLFDEAQATETLQPYLAPVAASILTTIKVLQFENLNPIPDVRLRVFKVLTEGRTLVHDSVTDGKGETTVPFIVADLYEIDVLIENVVIFTEQYIATATTNEHFIFISSTGEVTPPDELTTPSVVFTPSQKHFNTFDVNLGVVVSTDLSNIASIHFFITNADFNIFDGGLDTGAVSDGNTYSVNINDLQDVSDTNFAFVSKVIVTLDDGNSFVFSASYSIRPGENEVLNILIYEMRDEFGCNTSDLSVRCDG</sequence>
<comment type="caution">
    <text evidence="1">The sequence shown here is derived from an EMBL/GenBank/DDBJ whole genome shotgun (WGS) entry which is preliminary data.</text>
</comment>
<dbReference type="InterPro" id="IPR013320">
    <property type="entry name" value="ConA-like_dom_sf"/>
</dbReference>
<reference evidence="1" key="1">
    <citation type="journal article" date="2015" name="Nature">
        <title>Complex archaea that bridge the gap between prokaryotes and eukaryotes.</title>
        <authorList>
            <person name="Spang A."/>
            <person name="Saw J.H."/>
            <person name="Jorgensen S.L."/>
            <person name="Zaremba-Niedzwiedzka K."/>
            <person name="Martijn J."/>
            <person name="Lind A.E."/>
            <person name="van Eijk R."/>
            <person name="Schleper C."/>
            <person name="Guy L."/>
            <person name="Ettema T.J."/>
        </authorList>
    </citation>
    <scope>NUCLEOTIDE SEQUENCE</scope>
</reference>
<dbReference type="AlphaFoldDB" id="A0A0F9FU32"/>
<evidence type="ECO:0008006" key="2">
    <source>
        <dbReference type="Google" id="ProtNLM"/>
    </source>
</evidence>
<name>A0A0F9FU32_9ZZZZ</name>
<feature type="non-terminal residue" evidence="1">
    <location>
        <position position="1"/>
    </location>
</feature>
<evidence type="ECO:0000313" key="1">
    <source>
        <dbReference type="EMBL" id="KKL60875.1"/>
    </source>
</evidence>
<accession>A0A0F9FU32</accession>
<dbReference type="Gene3D" id="2.60.120.200">
    <property type="match status" value="1"/>
</dbReference>
<dbReference type="SUPFAM" id="SSF49899">
    <property type="entry name" value="Concanavalin A-like lectins/glucanases"/>
    <property type="match status" value="1"/>
</dbReference>
<dbReference type="GO" id="GO:0005576">
    <property type="term" value="C:extracellular region"/>
    <property type="evidence" value="ECO:0007669"/>
    <property type="project" value="InterPro"/>
</dbReference>